<gene>
    <name evidence="3" type="ORF">RJ639_037461</name>
</gene>
<dbReference type="PANTHER" id="PTHR11439:SF461">
    <property type="entry name" value="OS10G0432200 PROTEIN"/>
    <property type="match status" value="1"/>
</dbReference>
<dbReference type="AlphaFoldDB" id="A0AA88WK28"/>
<reference evidence="3" key="1">
    <citation type="submission" date="2022-12" db="EMBL/GenBank/DDBJ databases">
        <title>Draft genome assemblies for two species of Escallonia (Escalloniales).</title>
        <authorList>
            <person name="Chanderbali A."/>
            <person name="Dervinis C."/>
            <person name="Anghel I."/>
            <person name="Soltis D."/>
            <person name="Soltis P."/>
            <person name="Zapata F."/>
        </authorList>
    </citation>
    <scope>NUCLEOTIDE SEQUENCE</scope>
    <source>
        <strain evidence="3">UCBG64.0493</strain>
        <tissue evidence="3">Leaf</tissue>
    </source>
</reference>
<evidence type="ECO:0000259" key="2">
    <source>
        <dbReference type="Pfam" id="PF07727"/>
    </source>
</evidence>
<dbReference type="PANTHER" id="PTHR11439">
    <property type="entry name" value="GAG-POL-RELATED RETROTRANSPOSON"/>
    <property type="match status" value="1"/>
</dbReference>
<evidence type="ECO:0000256" key="1">
    <source>
        <dbReference type="SAM" id="MobiDB-lite"/>
    </source>
</evidence>
<feature type="region of interest" description="Disordered" evidence="1">
    <location>
        <begin position="275"/>
        <end position="296"/>
    </location>
</feature>
<comment type="caution">
    <text evidence="3">The sequence shown here is derived from an EMBL/GenBank/DDBJ whole genome shotgun (WGS) entry which is preliminary data.</text>
</comment>
<dbReference type="EMBL" id="JAVXUP010000423">
    <property type="protein sequence ID" value="KAK3028284.1"/>
    <property type="molecule type" value="Genomic_DNA"/>
</dbReference>
<dbReference type="InterPro" id="IPR013103">
    <property type="entry name" value="RVT_2"/>
</dbReference>
<dbReference type="Proteomes" id="UP001188597">
    <property type="component" value="Unassembled WGS sequence"/>
</dbReference>
<feature type="domain" description="Reverse transcriptase Ty1/copia-type" evidence="2">
    <location>
        <begin position="142"/>
        <end position="221"/>
    </location>
</feature>
<name>A0AA88WK28_9ASTE</name>
<evidence type="ECO:0000313" key="4">
    <source>
        <dbReference type="Proteomes" id="UP001188597"/>
    </source>
</evidence>
<organism evidence="3 4">
    <name type="scientific">Escallonia herrerae</name>
    <dbReference type="NCBI Taxonomy" id="1293975"/>
    <lineage>
        <taxon>Eukaryota</taxon>
        <taxon>Viridiplantae</taxon>
        <taxon>Streptophyta</taxon>
        <taxon>Embryophyta</taxon>
        <taxon>Tracheophyta</taxon>
        <taxon>Spermatophyta</taxon>
        <taxon>Magnoliopsida</taxon>
        <taxon>eudicotyledons</taxon>
        <taxon>Gunneridae</taxon>
        <taxon>Pentapetalae</taxon>
        <taxon>asterids</taxon>
        <taxon>campanulids</taxon>
        <taxon>Escalloniales</taxon>
        <taxon>Escalloniaceae</taxon>
        <taxon>Escallonia</taxon>
    </lineage>
</organism>
<sequence>EPQLKFDERLDDWDSKNHQIITWFRNTSILSVYQQFGCYNTAKEIWDLLAHRYTIADLAHQYQLHDSLHRMKQEPGQSINSFLSQMQGIWDQLELSEPSWTCLEDSAYFIVYRDHLRLIRNVDTAMSSVIRLLTALYALADYVKSAQGIILVLLYADDMIITGSDLDGISNLKQYLNHHFEMKDLVSTASDGYYLSQAKYASDLFSRAGLTDSKTASTPLEPNVRFTPLDGTPLRDPTLYRILVGSLVYLTVTRPDIAHAVHLVSQFLPAPPNRGLTGNHAIRKDDGTTPSSTLSRTWPELELPMSGSLHHLTLLLRKIDNVAPSHVSIGQR</sequence>
<dbReference type="Pfam" id="PF07727">
    <property type="entry name" value="RVT_2"/>
    <property type="match status" value="1"/>
</dbReference>
<protein>
    <recommendedName>
        <fullName evidence="2">Reverse transcriptase Ty1/copia-type domain-containing protein</fullName>
    </recommendedName>
</protein>
<keyword evidence="4" id="KW-1185">Reference proteome</keyword>
<evidence type="ECO:0000313" key="3">
    <source>
        <dbReference type="EMBL" id="KAK3028284.1"/>
    </source>
</evidence>
<proteinExistence type="predicted"/>
<accession>A0AA88WK28</accession>
<feature type="non-terminal residue" evidence="3">
    <location>
        <position position="332"/>
    </location>
</feature>